<feature type="transmembrane region" description="Helical" evidence="6">
    <location>
        <begin position="355"/>
        <end position="372"/>
    </location>
</feature>
<dbReference type="InterPro" id="IPR020846">
    <property type="entry name" value="MFS_dom"/>
</dbReference>
<evidence type="ECO:0000256" key="6">
    <source>
        <dbReference type="SAM" id="Phobius"/>
    </source>
</evidence>
<dbReference type="Gene3D" id="1.20.1250.20">
    <property type="entry name" value="MFS general substrate transporter like domains"/>
    <property type="match status" value="2"/>
</dbReference>
<feature type="transmembrane region" description="Helical" evidence="6">
    <location>
        <begin position="384"/>
        <end position="402"/>
    </location>
</feature>
<dbReference type="Pfam" id="PF07690">
    <property type="entry name" value="MFS_1"/>
    <property type="match status" value="1"/>
</dbReference>
<keyword evidence="2" id="KW-0813">Transport</keyword>
<dbReference type="InterPro" id="IPR011701">
    <property type="entry name" value="MFS"/>
</dbReference>
<evidence type="ECO:0000256" key="3">
    <source>
        <dbReference type="ARBA" id="ARBA00022692"/>
    </source>
</evidence>
<dbReference type="OrthoDB" id="6730379at2759"/>
<evidence type="ECO:0000313" key="8">
    <source>
        <dbReference type="EMBL" id="KDQ08665.1"/>
    </source>
</evidence>
<feature type="transmembrane region" description="Helical" evidence="6">
    <location>
        <begin position="289"/>
        <end position="313"/>
    </location>
</feature>
<dbReference type="STRING" id="930990.A0A067M1T1"/>
<feature type="transmembrane region" description="Helical" evidence="6">
    <location>
        <begin position="188"/>
        <end position="207"/>
    </location>
</feature>
<evidence type="ECO:0000256" key="2">
    <source>
        <dbReference type="ARBA" id="ARBA00022448"/>
    </source>
</evidence>
<dbReference type="GO" id="GO:0022857">
    <property type="term" value="F:transmembrane transporter activity"/>
    <property type="evidence" value="ECO:0007669"/>
    <property type="project" value="InterPro"/>
</dbReference>
<keyword evidence="5 6" id="KW-0472">Membrane</keyword>
<proteinExistence type="predicted"/>
<feature type="transmembrane region" description="Helical" evidence="6">
    <location>
        <begin position="447"/>
        <end position="469"/>
    </location>
</feature>
<accession>A0A067M1T1</accession>
<keyword evidence="4 6" id="KW-1133">Transmembrane helix</keyword>
<feature type="transmembrane region" description="Helical" evidence="6">
    <location>
        <begin position="325"/>
        <end position="343"/>
    </location>
</feature>
<dbReference type="HOGENOM" id="CLU_001265_0_5_1"/>
<dbReference type="FunCoup" id="A0A067M1T1">
    <property type="interactions" value="48"/>
</dbReference>
<feature type="transmembrane region" description="Helical" evidence="6">
    <location>
        <begin position="219"/>
        <end position="241"/>
    </location>
</feature>
<sequence length="519" mass="57224">MSEGETRSADLLGTGGDVAADFISGDVAQAAVDATAERRLLWKIDLLLMPLLTISFGLQYYDKAIFSSATLFGILSDMDLSVTVPNTNPPVVSLARYSTATAAFYWGYLVAAYPMAYVLQRFPLGRTLGVMVILWGVVVMLTVVVTSYQGIVAQRFFLGVVESSVSPGFILVSSMWYKRDEQPTRIGIWYSATGLFSIFSGVVNYGIGKGSQNASLATWKYMYIFGGSWTIAWGILLFFALPNNPIESWFLTLDERKHAVRRLQDNMTGVESKVFKRNQLFEALTDLKIYIFFLMGAALYVTNGGVTAFGAQIVKSFGYSSLQTILMLTPGGAVTAVSIYITGWITGRWKNSRTLLIPITCMPVLVGAVMIWKGNWAHRAIPLAGYYLLAAFGAPYVLLLSLSTANVAGHTKKAFSAAAIFVGYNVGNIIAPYTVDTTTRAQHYPGAWIAVIVCMVFTTICSLLLRFMFIRENHRRGHLDTDVTEDTDDKGPQPPLKDARILAWGDLTDKENPEFRYAY</sequence>
<feature type="transmembrane region" description="Helical" evidence="6">
    <location>
        <begin position="128"/>
        <end position="150"/>
    </location>
</feature>
<comment type="subcellular location">
    <subcellularLocation>
        <location evidence="1">Membrane</location>
        <topology evidence="1">Multi-pass membrane protein</topology>
    </subcellularLocation>
</comment>
<feature type="domain" description="Major facilitator superfamily (MFS) profile" evidence="7">
    <location>
        <begin position="48"/>
        <end position="474"/>
    </location>
</feature>
<evidence type="ECO:0000256" key="4">
    <source>
        <dbReference type="ARBA" id="ARBA00022989"/>
    </source>
</evidence>
<reference evidence="9" key="1">
    <citation type="journal article" date="2014" name="Proc. Natl. Acad. Sci. U.S.A.">
        <title>Extensive sampling of basidiomycete genomes demonstrates inadequacy of the white-rot/brown-rot paradigm for wood decay fungi.</title>
        <authorList>
            <person name="Riley R."/>
            <person name="Salamov A.A."/>
            <person name="Brown D.W."/>
            <person name="Nagy L.G."/>
            <person name="Floudas D."/>
            <person name="Held B.W."/>
            <person name="Levasseur A."/>
            <person name="Lombard V."/>
            <person name="Morin E."/>
            <person name="Otillar R."/>
            <person name="Lindquist E.A."/>
            <person name="Sun H."/>
            <person name="LaButti K.M."/>
            <person name="Schmutz J."/>
            <person name="Jabbour D."/>
            <person name="Luo H."/>
            <person name="Baker S.E."/>
            <person name="Pisabarro A.G."/>
            <person name="Walton J.D."/>
            <person name="Blanchette R.A."/>
            <person name="Henrissat B."/>
            <person name="Martin F."/>
            <person name="Cullen D."/>
            <person name="Hibbett D.S."/>
            <person name="Grigoriev I.V."/>
        </authorList>
    </citation>
    <scope>NUCLEOTIDE SEQUENCE [LARGE SCALE GENOMIC DNA]</scope>
    <source>
        <strain evidence="9">FD-172 SS1</strain>
    </source>
</reference>
<feature type="transmembrane region" description="Helical" evidence="6">
    <location>
        <begin position="94"/>
        <end position="116"/>
    </location>
</feature>
<evidence type="ECO:0000259" key="7">
    <source>
        <dbReference type="PROSITE" id="PS50850"/>
    </source>
</evidence>
<feature type="transmembrane region" description="Helical" evidence="6">
    <location>
        <begin position="156"/>
        <end position="176"/>
    </location>
</feature>
<dbReference type="InParanoid" id="A0A067M1T1"/>
<dbReference type="Proteomes" id="UP000027195">
    <property type="component" value="Unassembled WGS sequence"/>
</dbReference>
<dbReference type="GO" id="GO:0016020">
    <property type="term" value="C:membrane"/>
    <property type="evidence" value="ECO:0007669"/>
    <property type="project" value="UniProtKB-SubCell"/>
</dbReference>
<dbReference type="EMBL" id="KL198087">
    <property type="protein sequence ID" value="KDQ08665.1"/>
    <property type="molecule type" value="Genomic_DNA"/>
</dbReference>
<evidence type="ECO:0000256" key="1">
    <source>
        <dbReference type="ARBA" id="ARBA00004141"/>
    </source>
</evidence>
<dbReference type="PANTHER" id="PTHR43791">
    <property type="entry name" value="PERMEASE-RELATED"/>
    <property type="match status" value="1"/>
</dbReference>
<evidence type="ECO:0000313" key="9">
    <source>
        <dbReference type="Proteomes" id="UP000027195"/>
    </source>
</evidence>
<evidence type="ECO:0000256" key="5">
    <source>
        <dbReference type="ARBA" id="ARBA00023136"/>
    </source>
</evidence>
<keyword evidence="9" id="KW-1185">Reference proteome</keyword>
<gene>
    <name evidence="8" type="ORF">BOTBODRAFT_37670</name>
</gene>
<dbReference type="PANTHER" id="PTHR43791:SF55">
    <property type="entry name" value="TRANSPORTER, PUTATIVE (AFU_ORTHOLOGUE AFUA_6G01820)-RELATED"/>
    <property type="match status" value="1"/>
</dbReference>
<dbReference type="AlphaFoldDB" id="A0A067M1T1"/>
<dbReference type="InterPro" id="IPR036259">
    <property type="entry name" value="MFS_trans_sf"/>
</dbReference>
<dbReference type="PROSITE" id="PS50850">
    <property type="entry name" value="MFS"/>
    <property type="match status" value="1"/>
</dbReference>
<name>A0A067M1T1_BOTB1</name>
<dbReference type="SUPFAM" id="SSF103473">
    <property type="entry name" value="MFS general substrate transporter"/>
    <property type="match status" value="1"/>
</dbReference>
<feature type="transmembrane region" description="Helical" evidence="6">
    <location>
        <begin position="40"/>
        <end position="61"/>
    </location>
</feature>
<feature type="transmembrane region" description="Helical" evidence="6">
    <location>
        <begin position="414"/>
        <end position="435"/>
    </location>
</feature>
<keyword evidence="3 6" id="KW-0812">Transmembrane</keyword>
<organism evidence="8 9">
    <name type="scientific">Botryobasidium botryosum (strain FD-172 SS1)</name>
    <dbReference type="NCBI Taxonomy" id="930990"/>
    <lineage>
        <taxon>Eukaryota</taxon>
        <taxon>Fungi</taxon>
        <taxon>Dikarya</taxon>
        <taxon>Basidiomycota</taxon>
        <taxon>Agaricomycotina</taxon>
        <taxon>Agaricomycetes</taxon>
        <taxon>Cantharellales</taxon>
        <taxon>Botryobasidiaceae</taxon>
        <taxon>Botryobasidium</taxon>
    </lineage>
</organism>
<protein>
    <recommendedName>
        <fullName evidence="7">Major facilitator superfamily (MFS) profile domain-containing protein</fullName>
    </recommendedName>
</protein>